<dbReference type="PANTHER" id="PTHR30481">
    <property type="entry name" value="DNA ADENINE METHYLASE"/>
    <property type="match status" value="1"/>
</dbReference>
<sequence>MGNTGSACGGCDANGGLFSDQYIAFAQRRAGPKNSIPLLLFDPGRDLWRSGPHQTKNLHYRMKKTARKLGSKPKKQASPFVKWAGGKRHLIPEILTRLPASFGTYYEPFVGGGAVFFALADRISQAILSDSNAELIRAYRIIKENPEALMEELESHRKAHARDASYYYQVRDQYNAPPNDSGDEPASVARFIYLNKTCYNGLYRVNSRGKFNVPKGRYANPTIYSKENILTVSEALKNATLYTRDFEEIDPQPVDFIYCDPPYDDTFDSYAAGGFGEMEQRRLRDCMDRWREKGCHVLLSNSDTPLIRRLYEEYRIEEVVAPRHINSKADRRGMTVELLVMGSDD</sequence>
<evidence type="ECO:0000313" key="8">
    <source>
        <dbReference type="EMBL" id="VFK39023.1"/>
    </source>
</evidence>
<dbReference type="InterPro" id="IPR012327">
    <property type="entry name" value="MeTrfase_D12"/>
</dbReference>
<accession>A0A450YC38</accession>
<dbReference type="GO" id="GO:0009007">
    <property type="term" value="F:site-specific DNA-methyltransferase (adenine-specific) activity"/>
    <property type="evidence" value="ECO:0007669"/>
    <property type="project" value="UniProtKB-UniRule"/>
</dbReference>
<dbReference type="Gene3D" id="1.10.1020.10">
    <property type="entry name" value="Adenine-specific Methyltransferase, Domain 2"/>
    <property type="match status" value="1"/>
</dbReference>
<dbReference type="GO" id="GO:0043565">
    <property type="term" value="F:sequence-specific DNA binding"/>
    <property type="evidence" value="ECO:0007669"/>
    <property type="project" value="TreeGrafter"/>
</dbReference>
<reference evidence="8" key="1">
    <citation type="submission" date="2019-02" db="EMBL/GenBank/DDBJ databases">
        <authorList>
            <person name="Gruber-Vodicka R. H."/>
            <person name="Seah K. B. B."/>
        </authorList>
    </citation>
    <scope>NUCLEOTIDE SEQUENCE</scope>
    <source>
        <strain evidence="10">BECK_S127</strain>
        <strain evidence="9">BECK_S1320</strain>
        <strain evidence="8">BECK_S1321</strain>
    </source>
</reference>
<name>A0A450YC38_9GAMM</name>
<dbReference type="EC" id="2.1.1.72" evidence="2 7"/>
<dbReference type="Pfam" id="PF02086">
    <property type="entry name" value="MethyltransfD12"/>
    <property type="match status" value="1"/>
</dbReference>
<comment type="similarity">
    <text evidence="1 7">Belongs to the N(4)/N(6)-methyltransferase family.</text>
</comment>
<dbReference type="PANTHER" id="PTHR30481:SF3">
    <property type="entry name" value="DNA ADENINE METHYLASE"/>
    <property type="match status" value="1"/>
</dbReference>
<dbReference type="InterPro" id="IPR029063">
    <property type="entry name" value="SAM-dependent_MTases_sf"/>
</dbReference>
<dbReference type="PROSITE" id="PS00092">
    <property type="entry name" value="N6_MTASE"/>
    <property type="match status" value="1"/>
</dbReference>
<protein>
    <recommendedName>
        <fullName evidence="2 7">Site-specific DNA-methyltransferase (adenine-specific)</fullName>
        <ecNumber evidence="2 7">2.1.1.72</ecNumber>
    </recommendedName>
</protein>
<dbReference type="GO" id="GO:0009307">
    <property type="term" value="P:DNA restriction-modification system"/>
    <property type="evidence" value="ECO:0007669"/>
    <property type="project" value="InterPro"/>
</dbReference>
<dbReference type="PRINTS" id="PR00505">
    <property type="entry name" value="D12N6MTFRASE"/>
</dbReference>
<keyword evidence="3 7" id="KW-0489">Methyltransferase</keyword>
<gene>
    <name evidence="10" type="ORF">BECKSD772D_GA0070982_10176</name>
    <name evidence="9" type="ORF">BECKSD772E_GA0070983_103024</name>
    <name evidence="8" type="ORF">BECKSD772F_GA0070984_103124</name>
</gene>
<proteinExistence type="inferred from homology"/>
<dbReference type="Gene3D" id="3.40.50.150">
    <property type="entry name" value="Vaccinia Virus protein VP39"/>
    <property type="match status" value="1"/>
</dbReference>
<evidence type="ECO:0000256" key="1">
    <source>
        <dbReference type="ARBA" id="ARBA00006594"/>
    </source>
</evidence>
<evidence type="ECO:0000256" key="4">
    <source>
        <dbReference type="ARBA" id="ARBA00022679"/>
    </source>
</evidence>
<comment type="catalytic activity">
    <reaction evidence="6 7">
        <text>a 2'-deoxyadenosine in DNA + S-adenosyl-L-methionine = an N(6)-methyl-2'-deoxyadenosine in DNA + S-adenosyl-L-homocysteine + H(+)</text>
        <dbReference type="Rhea" id="RHEA:15197"/>
        <dbReference type="Rhea" id="RHEA-COMP:12418"/>
        <dbReference type="Rhea" id="RHEA-COMP:12419"/>
        <dbReference type="ChEBI" id="CHEBI:15378"/>
        <dbReference type="ChEBI" id="CHEBI:57856"/>
        <dbReference type="ChEBI" id="CHEBI:59789"/>
        <dbReference type="ChEBI" id="CHEBI:90615"/>
        <dbReference type="ChEBI" id="CHEBI:90616"/>
        <dbReference type="EC" id="2.1.1.72"/>
    </reaction>
</comment>
<keyword evidence="5 7" id="KW-0949">S-adenosyl-L-methionine</keyword>
<evidence type="ECO:0000256" key="6">
    <source>
        <dbReference type="ARBA" id="ARBA00047942"/>
    </source>
</evidence>
<organism evidence="8">
    <name type="scientific">Candidatus Kentrum sp. SD</name>
    <dbReference type="NCBI Taxonomy" id="2126332"/>
    <lineage>
        <taxon>Bacteria</taxon>
        <taxon>Pseudomonadati</taxon>
        <taxon>Pseudomonadota</taxon>
        <taxon>Gammaproteobacteria</taxon>
        <taxon>Candidatus Kentrum</taxon>
    </lineage>
</organism>
<dbReference type="EMBL" id="CAADFU010000030">
    <property type="protein sequence ID" value="VFK43862.1"/>
    <property type="molecule type" value="Genomic_DNA"/>
</dbReference>
<evidence type="ECO:0000256" key="2">
    <source>
        <dbReference type="ARBA" id="ARBA00011900"/>
    </source>
</evidence>
<dbReference type="AlphaFoldDB" id="A0A450YC38"/>
<dbReference type="NCBIfam" id="TIGR00571">
    <property type="entry name" value="dam"/>
    <property type="match status" value="1"/>
</dbReference>
<dbReference type="GO" id="GO:0006298">
    <property type="term" value="P:mismatch repair"/>
    <property type="evidence" value="ECO:0007669"/>
    <property type="project" value="TreeGrafter"/>
</dbReference>
<evidence type="ECO:0000256" key="5">
    <source>
        <dbReference type="ARBA" id="ARBA00022691"/>
    </source>
</evidence>
<evidence type="ECO:0000313" key="9">
    <source>
        <dbReference type="EMBL" id="VFK43862.1"/>
    </source>
</evidence>
<dbReference type="InterPro" id="IPR023095">
    <property type="entry name" value="Ade_MeTrfase_dom_2"/>
</dbReference>
<evidence type="ECO:0000256" key="7">
    <source>
        <dbReference type="RuleBase" id="RU361257"/>
    </source>
</evidence>
<evidence type="ECO:0000256" key="3">
    <source>
        <dbReference type="ARBA" id="ARBA00022603"/>
    </source>
</evidence>
<dbReference type="InterPro" id="IPR002052">
    <property type="entry name" value="DNA_methylase_N6_adenine_CS"/>
</dbReference>
<dbReference type="EMBL" id="CAADFR010000031">
    <property type="protein sequence ID" value="VFK39023.1"/>
    <property type="molecule type" value="Genomic_DNA"/>
</dbReference>
<dbReference type="SUPFAM" id="SSF53335">
    <property type="entry name" value="S-adenosyl-L-methionine-dependent methyltransferases"/>
    <property type="match status" value="1"/>
</dbReference>
<dbReference type="GO" id="GO:0032259">
    <property type="term" value="P:methylation"/>
    <property type="evidence" value="ECO:0007669"/>
    <property type="project" value="UniProtKB-KW"/>
</dbReference>
<evidence type="ECO:0000313" key="10">
    <source>
        <dbReference type="EMBL" id="VFK78524.1"/>
    </source>
</evidence>
<keyword evidence="4 7" id="KW-0808">Transferase</keyword>
<dbReference type="GO" id="GO:1904047">
    <property type="term" value="F:S-adenosyl-L-methionine binding"/>
    <property type="evidence" value="ECO:0007669"/>
    <property type="project" value="TreeGrafter"/>
</dbReference>
<dbReference type="EMBL" id="CAADHB010000017">
    <property type="protein sequence ID" value="VFK78524.1"/>
    <property type="molecule type" value="Genomic_DNA"/>
</dbReference>